<dbReference type="InterPro" id="IPR002347">
    <property type="entry name" value="SDR_fam"/>
</dbReference>
<dbReference type="InterPro" id="IPR036291">
    <property type="entry name" value="NAD(P)-bd_dom_sf"/>
</dbReference>
<evidence type="ECO:0000313" key="1">
    <source>
        <dbReference type="EMBL" id="KAB1078389.1"/>
    </source>
</evidence>
<dbReference type="RefSeq" id="WP_151001009.1">
    <property type="nucleotide sequence ID" value="NZ_BPQY01000528.1"/>
</dbReference>
<comment type="caution">
    <text evidence="1">The sequence shown here is derived from an EMBL/GenBank/DDBJ whole genome shotgun (WGS) entry which is preliminary data.</text>
</comment>
<dbReference type="AlphaFoldDB" id="A0A6L3T156"/>
<gene>
    <name evidence="1" type="ORF">F6X53_14990</name>
</gene>
<dbReference type="SUPFAM" id="SSF51735">
    <property type="entry name" value="NAD(P)-binding Rossmann-fold domains"/>
    <property type="match status" value="1"/>
</dbReference>
<name>A0A6L3T156_9HYPH</name>
<dbReference type="EMBL" id="VZZK01000014">
    <property type="protein sequence ID" value="KAB1078389.1"/>
    <property type="molecule type" value="Genomic_DNA"/>
</dbReference>
<accession>A0A6L3T156</accession>
<evidence type="ECO:0000313" key="2">
    <source>
        <dbReference type="Proteomes" id="UP000474159"/>
    </source>
</evidence>
<proteinExistence type="predicted"/>
<dbReference type="PANTHER" id="PTHR43431">
    <property type="entry name" value="OXIDOREDUCTASE, SHORT CHAIN DEHYDROGENASE/REDUCTASE FAMILY (AFU_ORTHOLOGUE AFUA_5G14000)"/>
    <property type="match status" value="1"/>
</dbReference>
<dbReference type="PRINTS" id="PR00081">
    <property type="entry name" value="GDHRDH"/>
</dbReference>
<protein>
    <submittedName>
        <fullName evidence="1">SDR family NAD(P)-dependent oxidoreductase</fullName>
    </submittedName>
</protein>
<dbReference type="Gene3D" id="3.40.50.720">
    <property type="entry name" value="NAD(P)-binding Rossmann-like Domain"/>
    <property type="match status" value="1"/>
</dbReference>
<dbReference type="PANTHER" id="PTHR43431:SF1">
    <property type="entry name" value="OS08G0476300 PROTEIN"/>
    <property type="match status" value="1"/>
</dbReference>
<dbReference type="Proteomes" id="UP000474159">
    <property type="component" value="Unassembled WGS sequence"/>
</dbReference>
<sequence length="215" mass="22334">MRQSGAAVVVGIGPGLGLAIARRFAREGFSVVGLARTPDKIPSEEGIEVRHADAADAAGLDAALRSIEADRGPINVLVYNAYRVRVGLPGIPTPGDLATDLQVNVVGAYATARTMHSLMVPRRRGSIILTGGGLAIDPRPLPGAFSLSAGKAALRNLAYSMSEAFKADGVIVATVTIAGRIQEGTPFAPDLIADAFWRLYLEGESAGPEVVFTGD</sequence>
<dbReference type="OrthoDB" id="5513072at2"/>
<keyword evidence="2" id="KW-1185">Reference proteome</keyword>
<dbReference type="Pfam" id="PF00106">
    <property type="entry name" value="adh_short"/>
    <property type="match status" value="1"/>
</dbReference>
<reference evidence="1 2" key="1">
    <citation type="submission" date="2019-09" db="EMBL/GenBank/DDBJ databases">
        <title>YIM 48816 draft genome.</title>
        <authorList>
            <person name="Jiang L."/>
        </authorList>
    </citation>
    <scope>NUCLEOTIDE SEQUENCE [LARGE SCALE GENOMIC DNA]</scope>
    <source>
        <strain evidence="1 2">YIM 48816</strain>
    </source>
</reference>
<organism evidence="1 2">
    <name type="scientific">Methylobacterium soli</name>
    <dbReference type="NCBI Taxonomy" id="553447"/>
    <lineage>
        <taxon>Bacteria</taxon>
        <taxon>Pseudomonadati</taxon>
        <taxon>Pseudomonadota</taxon>
        <taxon>Alphaproteobacteria</taxon>
        <taxon>Hyphomicrobiales</taxon>
        <taxon>Methylobacteriaceae</taxon>
        <taxon>Methylobacterium</taxon>
    </lineage>
</organism>